<organism evidence="8 9">
    <name type="scientific">Rubritalea tangerina</name>
    <dbReference type="NCBI Taxonomy" id="430798"/>
    <lineage>
        <taxon>Bacteria</taxon>
        <taxon>Pseudomonadati</taxon>
        <taxon>Verrucomicrobiota</taxon>
        <taxon>Verrucomicrobiia</taxon>
        <taxon>Verrucomicrobiales</taxon>
        <taxon>Rubritaleaceae</taxon>
        <taxon>Rubritalea</taxon>
    </lineage>
</organism>
<keyword evidence="9" id="KW-1185">Reference proteome</keyword>
<dbReference type="Proteomes" id="UP001597389">
    <property type="component" value="Unassembled WGS sequence"/>
</dbReference>
<dbReference type="NCBIfam" id="TIGR00427">
    <property type="entry name" value="NAAT family transporter"/>
    <property type="match status" value="1"/>
</dbReference>
<keyword evidence="4 7" id="KW-0812">Transmembrane</keyword>
<evidence type="ECO:0000313" key="8">
    <source>
        <dbReference type="EMBL" id="MFD2160094.1"/>
    </source>
</evidence>
<evidence type="ECO:0000256" key="4">
    <source>
        <dbReference type="ARBA" id="ARBA00022692"/>
    </source>
</evidence>
<dbReference type="InterPro" id="IPR002771">
    <property type="entry name" value="Multi_antbiot-R_MarC"/>
</dbReference>
<dbReference type="PANTHER" id="PTHR33508:SF1">
    <property type="entry name" value="UPF0056 MEMBRANE PROTEIN YHCE"/>
    <property type="match status" value="1"/>
</dbReference>
<feature type="transmembrane region" description="Helical" evidence="7">
    <location>
        <begin position="48"/>
        <end position="69"/>
    </location>
</feature>
<evidence type="ECO:0000256" key="7">
    <source>
        <dbReference type="RuleBase" id="RU362048"/>
    </source>
</evidence>
<evidence type="ECO:0000313" key="9">
    <source>
        <dbReference type="Proteomes" id="UP001597389"/>
    </source>
</evidence>
<dbReference type="PANTHER" id="PTHR33508">
    <property type="entry name" value="UPF0056 MEMBRANE PROTEIN YHCE"/>
    <property type="match status" value="1"/>
</dbReference>
<sequence length="212" mass="22489">MSDIFGQVINVLLGFFAIMNPVANTAVFIGMTADETAAKKREIARKALLIAFCIVAAFALLGNVIFHMFGITLPALRVTGGILVFLIGTHMLNGERSKMHKGRGQDYEEDEDNDIAISPLAVPILAGPGTIATAINFSSSSGWVDTVITIAMFAVLCVVTFFFFVSGEKVVNYLGKGGVNIVTRLMGLILAVIGVQMLIEGVFGAIAANKMG</sequence>
<feature type="transmembrane region" description="Helical" evidence="7">
    <location>
        <begin position="75"/>
        <end position="93"/>
    </location>
</feature>
<accession>A0ABW4ZDY0</accession>
<comment type="caution">
    <text evidence="7">Lacks conserved residue(s) required for the propagation of feature annotation.</text>
</comment>
<feature type="transmembrane region" description="Helical" evidence="7">
    <location>
        <begin position="185"/>
        <end position="208"/>
    </location>
</feature>
<evidence type="ECO:0000256" key="6">
    <source>
        <dbReference type="ARBA" id="ARBA00023136"/>
    </source>
</evidence>
<evidence type="ECO:0000256" key="3">
    <source>
        <dbReference type="ARBA" id="ARBA00022475"/>
    </source>
</evidence>
<dbReference type="EMBL" id="JBHUJB010000070">
    <property type="protein sequence ID" value="MFD2160094.1"/>
    <property type="molecule type" value="Genomic_DNA"/>
</dbReference>
<comment type="similarity">
    <text evidence="2 7">Belongs to the UPF0056 (MarC) family.</text>
</comment>
<feature type="transmembrane region" description="Helical" evidence="7">
    <location>
        <begin position="6"/>
        <end position="27"/>
    </location>
</feature>
<evidence type="ECO:0000256" key="2">
    <source>
        <dbReference type="ARBA" id="ARBA00009784"/>
    </source>
</evidence>
<dbReference type="Pfam" id="PF01914">
    <property type="entry name" value="MarC"/>
    <property type="match status" value="1"/>
</dbReference>
<gene>
    <name evidence="8" type="ORF">ACFSW8_14405</name>
</gene>
<keyword evidence="3" id="KW-1003">Cell membrane</keyword>
<evidence type="ECO:0000256" key="5">
    <source>
        <dbReference type="ARBA" id="ARBA00022989"/>
    </source>
</evidence>
<protein>
    <recommendedName>
        <fullName evidence="7">UPF0056 membrane protein</fullName>
    </recommendedName>
</protein>
<name>A0ABW4ZDY0_9BACT</name>
<reference evidence="9" key="1">
    <citation type="journal article" date="2019" name="Int. J. Syst. Evol. Microbiol.">
        <title>The Global Catalogue of Microorganisms (GCM) 10K type strain sequencing project: providing services to taxonomists for standard genome sequencing and annotation.</title>
        <authorList>
            <consortium name="The Broad Institute Genomics Platform"/>
            <consortium name="The Broad Institute Genome Sequencing Center for Infectious Disease"/>
            <person name="Wu L."/>
            <person name="Ma J."/>
        </authorList>
    </citation>
    <scope>NUCLEOTIDE SEQUENCE [LARGE SCALE GENOMIC DNA]</scope>
    <source>
        <strain evidence="9">CCUG 57942</strain>
    </source>
</reference>
<evidence type="ECO:0000256" key="1">
    <source>
        <dbReference type="ARBA" id="ARBA00004651"/>
    </source>
</evidence>
<comment type="subcellular location">
    <subcellularLocation>
        <location evidence="1 7">Cell membrane</location>
        <topology evidence="1 7">Multi-pass membrane protein</topology>
    </subcellularLocation>
</comment>
<keyword evidence="6 7" id="KW-0472">Membrane</keyword>
<comment type="caution">
    <text evidence="8">The sequence shown here is derived from an EMBL/GenBank/DDBJ whole genome shotgun (WGS) entry which is preliminary data.</text>
</comment>
<proteinExistence type="inferred from homology"/>
<feature type="transmembrane region" description="Helical" evidence="7">
    <location>
        <begin position="143"/>
        <end position="165"/>
    </location>
</feature>
<keyword evidence="5 7" id="KW-1133">Transmembrane helix</keyword>
<dbReference type="RefSeq" id="WP_377089477.1">
    <property type="nucleotide sequence ID" value="NZ_JBHSJL010000014.1"/>
</dbReference>